<organism evidence="3 4">
    <name type="scientific">Rhynchosporium graminicola</name>
    <dbReference type="NCBI Taxonomy" id="2792576"/>
    <lineage>
        <taxon>Eukaryota</taxon>
        <taxon>Fungi</taxon>
        <taxon>Dikarya</taxon>
        <taxon>Ascomycota</taxon>
        <taxon>Pezizomycotina</taxon>
        <taxon>Leotiomycetes</taxon>
        <taxon>Helotiales</taxon>
        <taxon>Ploettnerulaceae</taxon>
        <taxon>Rhynchosporium</taxon>
    </lineage>
</organism>
<feature type="transmembrane region" description="Helical" evidence="2">
    <location>
        <begin position="15"/>
        <end position="38"/>
    </location>
</feature>
<accession>A0A1E1KF60</accession>
<evidence type="ECO:0000256" key="2">
    <source>
        <dbReference type="SAM" id="Phobius"/>
    </source>
</evidence>
<comment type="caution">
    <text evidence="3">The sequence shown here is derived from an EMBL/GenBank/DDBJ whole genome shotgun (WGS) entry which is preliminary data.</text>
</comment>
<evidence type="ECO:0000313" key="4">
    <source>
        <dbReference type="Proteomes" id="UP000178129"/>
    </source>
</evidence>
<dbReference type="AlphaFoldDB" id="A0A1E1KF60"/>
<evidence type="ECO:0000313" key="3">
    <source>
        <dbReference type="EMBL" id="CZS95384.1"/>
    </source>
</evidence>
<keyword evidence="2" id="KW-0472">Membrane</keyword>
<keyword evidence="2" id="KW-0812">Transmembrane</keyword>
<name>A0A1E1KF60_9HELO</name>
<proteinExistence type="predicted"/>
<dbReference type="InParanoid" id="A0A1E1KF60"/>
<reference evidence="4" key="1">
    <citation type="submission" date="2016-03" db="EMBL/GenBank/DDBJ databases">
        <authorList>
            <person name="Ploux O."/>
        </authorList>
    </citation>
    <scope>NUCLEOTIDE SEQUENCE [LARGE SCALE GENOMIC DNA]</scope>
    <source>
        <strain evidence="4">UK7</strain>
    </source>
</reference>
<evidence type="ECO:0000256" key="1">
    <source>
        <dbReference type="SAM" id="MobiDB-lite"/>
    </source>
</evidence>
<dbReference type="Proteomes" id="UP000178129">
    <property type="component" value="Unassembled WGS sequence"/>
</dbReference>
<sequence>MSSSPSDDDGSSNTVVIGAALGVSGAIISIGLCGLSLWRRKRNAKQNKAFELQHDEAARGPVYRHDSISLKAFEVNISPVTPKAYPRASDHPAATQEVPSRNKAYELGA</sequence>
<dbReference type="EMBL" id="FJUW01000010">
    <property type="protein sequence ID" value="CZS95384.1"/>
    <property type="molecule type" value="Genomic_DNA"/>
</dbReference>
<protein>
    <submittedName>
        <fullName evidence="3">Uncharacterized protein</fullName>
    </submittedName>
</protein>
<gene>
    <name evidence="3" type="ORF">RCO7_05745</name>
</gene>
<feature type="region of interest" description="Disordered" evidence="1">
    <location>
        <begin position="82"/>
        <end position="109"/>
    </location>
</feature>
<keyword evidence="2" id="KW-1133">Transmembrane helix</keyword>
<keyword evidence="4" id="KW-1185">Reference proteome</keyword>